<protein>
    <submittedName>
        <fullName evidence="2">Uncharacterized protein</fullName>
    </submittedName>
</protein>
<reference evidence="2 3" key="1">
    <citation type="submission" date="2018-11" db="EMBL/GenBank/DDBJ databases">
        <authorList>
            <consortium name="Pathogen Informatics"/>
        </authorList>
    </citation>
    <scope>NUCLEOTIDE SEQUENCE [LARGE SCALE GENOMIC DNA]</scope>
    <source>
        <strain evidence="2 3">Zambia</strain>
    </source>
</reference>
<keyword evidence="1" id="KW-0812">Transmembrane</keyword>
<dbReference type="AlphaFoldDB" id="A0A3P7XMN0"/>
<feature type="transmembrane region" description="Helical" evidence="1">
    <location>
        <begin position="42"/>
        <end position="66"/>
    </location>
</feature>
<evidence type="ECO:0000313" key="3">
    <source>
        <dbReference type="Proteomes" id="UP000277204"/>
    </source>
</evidence>
<keyword evidence="3" id="KW-1185">Reference proteome</keyword>
<name>A0A3P7XMN0_9TREM</name>
<dbReference type="Proteomes" id="UP000277204">
    <property type="component" value="Unassembled WGS sequence"/>
</dbReference>
<evidence type="ECO:0000256" key="1">
    <source>
        <dbReference type="SAM" id="Phobius"/>
    </source>
</evidence>
<evidence type="ECO:0000313" key="2">
    <source>
        <dbReference type="EMBL" id="VDO54793.1"/>
    </source>
</evidence>
<keyword evidence="1" id="KW-1133">Transmembrane helix</keyword>
<organism evidence="2 3">
    <name type="scientific">Schistosoma margrebowiei</name>
    <dbReference type="NCBI Taxonomy" id="48269"/>
    <lineage>
        <taxon>Eukaryota</taxon>
        <taxon>Metazoa</taxon>
        <taxon>Spiralia</taxon>
        <taxon>Lophotrochozoa</taxon>
        <taxon>Platyhelminthes</taxon>
        <taxon>Trematoda</taxon>
        <taxon>Digenea</taxon>
        <taxon>Strigeidida</taxon>
        <taxon>Schistosomatoidea</taxon>
        <taxon>Schistosomatidae</taxon>
        <taxon>Schistosoma</taxon>
    </lineage>
</organism>
<proteinExistence type="predicted"/>
<keyword evidence="1" id="KW-0472">Membrane</keyword>
<gene>
    <name evidence="2" type="ORF">SMRZ_LOCUS2401</name>
</gene>
<accession>A0A3P7XMN0</accession>
<sequence>MWDDHDYKVVKTTSHICVITCFPTSCVCVVNNYWAVPRTSSIISIIMTPLVSFTQSTGVKLVLIAVRF</sequence>
<dbReference type="EMBL" id="UZAI01000604">
    <property type="protein sequence ID" value="VDO54793.1"/>
    <property type="molecule type" value="Genomic_DNA"/>
</dbReference>